<evidence type="ECO:0000256" key="2">
    <source>
        <dbReference type="SAM" id="Phobius"/>
    </source>
</evidence>
<reference evidence="3" key="1">
    <citation type="submission" date="2014-11" db="EMBL/GenBank/DDBJ databases">
        <authorList>
            <person name="Zhu J."/>
            <person name="Qi W."/>
            <person name="Song R."/>
        </authorList>
    </citation>
    <scope>NUCLEOTIDE SEQUENCE</scope>
</reference>
<keyword evidence="2" id="KW-1133">Transmembrane helix</keyword>
<keyword evidence="2" id="KW-0812">Transmembrane</keyword>
<accession>A0A1B1TE49</accession>
<feature type="compositionally biased region" description="Acidic residues" evidence="1">
    <location>
        <begin position="245"/>
        <end position="254"/>
    </location>
</feature>
<keyword evidence="2" id="KW-0472">Membrane</keyword>
<dbReference type="AlphaFoldDB" id="A0A1B1TE49"/>
<organism evidence="3">
    <name type="scientific">uncultured Poseidoniia archaeon</name>
    <dbReference type="NCBI Taxonomy" id="1697135"/>
    <lineage>
        <taxon>Archaea</taxon>
        <taxon>Methanobacteriati</taxon>
        <taxon>Thermoplasmatota</taxon>
        <taxon>Candidatus Poseidoniia</taxon>
        <taxon>environmental samples</taxon>
    </lineage>
</organism>
<dbReference type="EMBL" id="KP211893">
    <property type="protein sequence ID" value="ANV80565.1"/>
    <property type="molecule type" value="Genomic_DNA"/>
</dbReference>
<evidence type="ECO:0000256" key="1">
    <source>
        <dbReference type="SAM" id="MobiDB-lite"/>
    </source>
</evidence>
<evidence type="ECO:0000313" key="3">
    <source>
        <dbReference type="EMBL" id="ANV80565.1"/>
    </source>
</evidence>
<feature type="transmembrane region" description="Helical" evidence="2">
    <location>
        <begin position="42"/>
        <end position="61"/>
    </location>
</feature>
<feature type="region of interest" description="Disordered" evidence="1">
    <location>
        <begin position="237"/>
        <end position="276"/>
    </location>
</feature>
<reference evidence="3" key="2">
    <citation type="journal article" date="2015" name="ISME J.">
        <title>A new class of marine Euryarchaeota group II from the Mediterranean deep chlorophyll maximum.</title>
        <authorList>
            <person name="Martin-Cuadrado A.B."/>
            <person name="Garcia-Heredia I."/>
            <person name="Molto A.G."/>
            <person name="Lopez-Ubeda R."/>
            <person name="Kimes N."/>
            <person name="Lopez-Garcia P."/>
            <person name="Moreira D."/>
            <person name="Rodriguez-Valera F."/>
        </authorList>
    </citation>
    <scope>NUCLEOTIDE SEQUENCE</scope>
</reference>
<feature type="transmembrane region" description="Helical" evidence="2">
    <location>
        <begin position="12"/>
        <end position="30"/>
    </location>
</feature>
<proteinExistence type="predicted"/>
<name>A0A1B1TE49_9ARCH</name>
<sequence length="276" mass="30198">MESNAPRLAVAGRVICGLLLLISIISWKMIPTDILSTDKRNILIYALIGISIVSLVISFWASRERKIPELNENPSVEQQFADLESTPTVVRSVSTSTDQFGLETVNNQTQSIIQSVIGTQNEPNAGEVNAAIDSLSKGEIGIYSAAEASSYPAPHKNATQVLDTVLVDKNEAHEKRTKIDNIPLPNKSVSSVPDLSWMESDATFATEVAVKEIPLPEMNKEAESKEITLEELGLIELPNQGVQDETPELPELENLDVKSKNNVQPTPELPDIDNLF</sequence>
<protein>
    <submittedName>
        <fullName evidence="3">Uncharacterized protein</fullName>
    </submittedName>
</protein>